<comment type="caution">
    <text evidence="2">The sequence shown here is derived from an EMBL/GenBank/DDBJ whole genome shotgun (WGS) entry which is preliminary data.</text>
</comment>
<comment type="similarity">
    <text evidence="1">Belongs to the asaB hydroxylase/desaturase family.</text>
</comment>
<evidence type="ECO:0000313" key="3">
    <source>
        <dbReference type="Proteomes" id="UP001172155"/>
    </source>
</evidence>
<dbReference type="PANTHER" id="PTHR34598:SF3">
    <property type="entry name" value="OXIDOREDUCTASE AN1597"/>
    <property type="match status" value="1"/>
</dbReference>
<accession>A0AA40EEQ7</accession>
<evidence type="ECO:0008006" key="4">
    <source>
        <dbReference type="Google" id="ProtNLM"/>
    </source>
</evidence>
<dbReference type="EMBL" id="JAUKUD010000007">
    <property type="protein sequence ID" value="KAK0738769.1"/>
    <property type="molecule type" value="Genomic_DNA"/>
</dbReference>
<evidence type="ECO:0000313" key="2">
    <source>
        <dbReference type="EMBL" id="KAK0738769.1"/>
    </source>
</evidence>
<evidence type="ECO:0000256" key="1">
    <source>
        <dbReference type="ARBA" id="ARBA00023604"/>
    </source>
</evidence>
<organism evidence="2 3">
    <name type="scientific">Schizothecium vesticola</name>
    <dbReference type="NCBI Taxonomy" id="314040"/>
    <lineage>
        <taxon>Eukaryota</taxon>
        <taxon>Fungi</taxon>
        <taxon>Dikarya</taxon>
        <taxon>Ascomycota</taxon>
        <taxon>Pezizomycotina</taxon>
        <taxon>Sordariomycetes</taxon>
        <taxon>Sordariomycetidae</taxon>
        <taxon>Sordariales</taxon>
        <taxon>Schizotheciaceae</taxon>
        <taxon>Schizothecium</taxon>
    </lineage>
</organism>
<dbReference type="InterPro" id="IPR044053">
    <property type="entry name" value="AsaB-like"/>
</dbReference>
<keyword evidence="3" id="KW-1185">Reference proteome</keyword>
<dbReference type="GO" id="GO:0016491">
    <property type="term" value="F:oxidoreductase activity"/>
    <property type="evidence" value="ECO:0007669"/>
    <property type="project" value="InterPro"/>
</dbReference>
<dbReference type="AlphaFoldDB" id="A0AA40EEQ7"/>
<dbReference type="PANTHER" id="PTHR34598">
    <property type="entry name" value="BLL6449 PROTEIN"/>
    <property type="match status" value="1"/>
</dbReference>
<sequence>MAAVDATFEFLQWQKSYEEQKPYEIFASLPSFSENSKAKIPRSNLVFEPRTVPVHDVRGREADFSLDAHGFAFLRHVTATADLKDRTAVHEQYVPEMERFLQSHLAAEGGGRDVQTVCFDLRLRESIHPDEFYKKTVNLDDGFDPLLPATHPHIDQSVQGAIRRVKRHMGDKADELLKGRVRVINIWRPLAPVRSWPLALCDAQTLDPEDLVTCDIVRRRYVGETYFGRYNPGQKWYYRSDMAREDVILVKVYDSDTSVLARRCLHASFPTPLDNGLPSAIRESLELRVLVFGPS</sequence>
<protein>
    <recommendedName>
        <fullName evidence="4">Methyltransferase</fullName>
    </recommendedName>
</protein>
<gene>
    <name evidence="2" type="ORF">B0T18DRAFT_333679</name>
</gene>
<name>A0AA40EEQ7_9PEZI</name>
<proteinExistence type="inferred from homology"/>
<reference evidence="2" key="1">
    <citation type="submission" date="2023-06" db="EMBL/GenBank/DDBJ databases">
        <title>Genome-scale phylogeny and comparative genomics of the fungal order Sordariales.</title>
        <authorList>
            <consortium name="Lawrence Berkeley National Laboratory"/>
            <person name="Hensen N."/>
            <person name="Bonometti L."/>
            <person name="Westerberg I."/>
            <person name="Brannstrom I.O."/>
            <person name="Guillou S."/>
            <person name="Cros-Aarteil S."/>
            <person name="Calhoun S."/>
            <person name="Haridas S."/>
            <person name="Kuo A."/>
            <person name="Mondo S."/>
            <person name="Pangilinan J."/>
            <person name="Riley R."/>
            <person name="LaButti K."/>
            <person name="Andreopoulos B."/>
            <person name="Lipzen A."/>
            <person name="Chen C."/>
            <person name="Yanf M."/>
            <person name="Daum C."/>
            <person name="Ng V."/>
            <person name="Clum A."/>
            <person name="Steindorff A."/>
            <person name="Ohm R."/>
            <person name="Martin F."/>
            <person name="Silar P."/>
            <person name="Natvig D."/>
            <person name="Lalanne C."/>
            <person name="Gautier V."/>
            <person name="Ament-velasquez S.L."/>
            <person name="Kruys A."/>
            <person name="Hutchinson M.I."/>
            <person name="Powell A.J."/>
            <person name="Barry K."/>
            <person name="Miller A.N."/>
            <person name="Grigoriev I.V."/>
            <person name="Debuchy R."/>
            <person name="Gladieux P."/>
            <person name="Thoren M.H."/>
            <person name="Johannesson H."/>
        </authorList>
    </citation>
    <scope>NUCLEOTIDE SEQUENCE</scope>
    <source>
        <strain evidence="2">SMH3187-1</strain>
    </source>
</reference>
<dbReference type="NCBIfam" id="NF041278">
    <property type="entry name" value="CmcJ_NvfI_EfuI"/>
    <property type="match status" value="1"/>
</dbReference>
<dbReference type="Proteomes" id="UP001172155">
    <property type="component" value="Unassembled WGS sequence"/>
</dbReference>